<dbReference type="EMBL" id="FMZZ01000023">
    <property type="protein sequence ID" value="SDD93800.1"/>
    <property type="molecule type" value="Genomic_DNA"/>
</dbReference>
<gene>
    <name evidence="2" type="ORF">SAMN05216174_12346</name>
</gene>
<keyword evidence="3" id="KW-1185">Reference proteome</keyword>
<evidence type="ECO:0000313" key="2">
    <source>
        <dbReference type="EMBL" id="SDD93800.1"/>
    </source>
</evidence>
<dbReference type="Pfam" id="PF03992">
    <property type="entry name" value="ABM"/>
    <property type="match status" value="1"/>
</dbReference>
<proteinExistence type="predicted"/>
<dbReference type="InterPro" id="IPR011008">
    <property type="entry name" value="Dimeric_a/b-barrel"/>
</dbReference>
<dbReference type="PROSITE" id="PS51725">
    <property type="entry name" value="ABM"/>
    <property type="match status" value="1"/>
</dbReference>
<keyword evidence="2" id="KW-0503">Monooxygenase</keyword>
<dbReference type="RefSeq" id="WP_091457412.1">
    <property type="nucleotide sequence ID" value="NZ_FMZZ01000023.1"/>
</dbReference>
<evidence type="ECO:0000313" key="3">
    <source>
        <dbReference type="Proteomes" id="UP000199501"/>
    </source>
</evidence>
<dbReference type="SUPFAM" id="SSF54909">
    <property type="entry name" value="Dimeric alpha+beta barrel"/>
    <property type="match status" value="1"/>
</dbReference>
<organism evidence="2 3">
    <name type="scientific">Actinokineospora iranica</name>
    <dbReference type="NCBI Taxonomy" id="1271860"/>
    <lineage>
        <taxon>Bacteria</taxon>
        <taxon>Bacillati</taxon>
        <taxon>Actinomycetota</taxon>
        <taxon>Actinomycetes</taxon>
        <taxon>Pseudonocardiales</taxon>
        <taxon>Pseudonocardiaceae</taxon>
        <taxon>Actinokineospora</taxon>
    </lineage>
</organism>
<accession>A0A1G6YTZ8</accession>
<protein>
    <submittedName>
        <fullName evidence="2">Quinol monooxygenase YgiN</fullName>
    </submittedName>
</protein>
<feature type="domain" description="ABM" evidence="1">
    <location>
        <begin position="2"/>
        <end position="91"/>
    </location>
</feature>
<dbReference type="STRING" id="1271860.SAMN05216174_12346"/>
<dbReference type="Gene3D" id="3.30.70.100">
    <property type="match status" value="1"/>
</dbReference>
<dbReference type="Proteomes" id="UP000199501">
    <property type="component" value="Unassembled WGS sequence"/>
</dbReference>
<keyword evidence="2" id="KW-0560">Oxidoreductase</keyword>
<name>A0A1G6YTZ8_9PSEU</name>
<sequence length="108" mass="12002">MFALVVRFDLRDETAARGFDALVAETLPEIEAKEPGTLVYAVHDVVGASLSRVFYERYVDKAAFDFHERQDHTKRFLSEREQYLSGFRVEFLGAAAGMVPGTGALSGL</sequence>
<evidence type="ECO:0000259" key="1">
    <source>
        <dbReference type="PROSITE" id="PS51725"/>
    </source>
</evidence>
<dbReference type="GO" id="GO:0004497">
    <property type="term" value="F:monooxygenase activity"/>
    <property type="evidence" value="ECO:0007669"/>
    <property type="project" value="UniProtKB-KW"/>
</dbReference>
<dbReference type="AlphaFoldDB" id="A0A1G6YTZ8"/>
<reference evidence="3" key="1">
    <citation type="submission" date="2016-10" db="EMBL/GenBank/DDBJ databases">
        <authorList>
            <person name="Varghese N."/>
            <person name="Submissions S."/>
        </authorList>
    </citation>
    <scope>NUCLEOTIDE SEQUENCE [LARGE SCALE GENOMIC DNA]</scope>
    <source>
        <strain evidence="3">IBRC-M 10403</strain>
    </source>
</reference>
<dbReference type="OrthoDB" id="3695636at2"/>
<dbReference type="InterPro" id="IPR007138">
    <property type="entry name" value="ABM_dom"/>
</dbReference>